<dbReference type="InterPro" id="IPR053714">
    <property type="entry name" value="Iso_Racemase_Enz_sf"/>
</dbReference>
<dbReference type="EMBL" id="FXAT01000001">
    <property type="protein sequence ID" value="SMG06708.1"/>
    <property type="molecule type" value="Genomic_DNA"/>
</dbReference>
<proteinExistence type="predicted"/>
<name>A0A1X7HYE2_9BURK</name>
<dbReference type="PANTHER" id="PTHR40267:SF1">
    <property type="entry name" value="BLR3294 PROTEIN"/>
    <property type="match status" value="1"/>
</dbReference>
<reference evidence="2" key="1">
    <citation type="submission" date="2017-04" db="EMBL/GenBank/DDBJ databases">
        <authorList>
            <person name="Varghese N."/>
            <person name="Submissions S."/>
        </authorList>
    </citation>
    <scope>NUCLEOTIDE SEQUENCE [LARGE SCALE GENOMIC DNA]</scope>
    <source>
        <strain evidence="2">LMG 29540</strain>
    </source>
</reference>
<dbReference type="AlphaFoldDB" id="A0A1X7HYE2"/>
<dbReference type="OrthoDB" id="483160at2"/>
<gene>
    <name evidence="1" type="ORF">SAMN06265784_101125</name>
</gene>
<dbReference type="STRING" id="1515439.SAMN06265784_101125"/>
<protein>
    <submittedName>
        <fullName evidence="1">Arylmalonate decarboxylase</fullName>
    </submittedName>
</protein>
<organism evidence="1 2">
    <name type="scientific">Paraburkholderia susongensis</name>
    <dbReference type="NCBI Taxonomy" id="1515439"/>
    <lineage>
        <taxon>Bacteria</taxon>
        <taxon>Pseudomonadati</taxon>
        <taxon>Pseudomonadota</taxon>
        <taxon>Betaproteobacteria</taxon>
        <taxon>Burkholderiales</taxon>
        <taxon>Burkholderiaceae</taxon>
        <taxon>Paraburkholderia</taxon>
    </lineage>
</organism>
<sequence>MTSPDSTAPLIGLIVPPASGEVPSDAAKLYPHRARFIARGLALPAISTAGYDSVIDTVTARAIELADAGAQVISLMGTSLSFYRGANFNRELVRAMTTATGLPATTMSQAVVRGLRNVGARRIAVATAYTDDVNARLRDFLLAEGFEVRSISGLGMTDVIGVGEVTGDTLMAIARDAFAKDPTAQAILISCGGLKTLGIIEALEAQFGVPVVSSSPAGFWDVVQLANVDPLVSGAGRLFRQRAPAVESH</sequence>
<dbReference type="PIRSF" id="PIRSF015736">
    <property type="entry name" value="MI"/>
    <property type="match status" value="1"/>
</dbReference>
<evidence type="ECO:0000313" key="1">
    <source>
        <dbReference type="EMBL" id="SMG06708.1"/>
    </source>
</evidence>
<dbReference type="Gene3D" id="3.40.50.12500">
    <property type="match status" value="1"/>
</dbReference>
<dbReference type="PANTHER" id="PTHR40267">
    <property type="entry name" value="BLR3294 PROTEIN"/>
    <property type="match status" value="1"/>
</dbReference>
<dbReference type="InterPro" id="IPR026286">
    <property type="entry name" value="MaiA/AMDase"/>
</dbReference>
<accession>A0A1X7HYE2</accession>
<keyword evidence="2" id="KW-1185">Reference proteome</keyword>
<dbReference type="Proteomes" id="UP000193228">
    <property type="component" value="Unassembled WGS sequence"/>
</dbReference>
<dbReference type="Pfam" id="PF17645">
    <property type="entry name" value="Amdase"/>
    <property type="match status" value="1"/>
</dbReference>
<dbReference type="RefSeq" id="WP_085480336.1">
    <property type="nucleotide sequence ID" value="NZ_FXAT01000001.1"/>
</dbReference>
<evidence type="ECO:0000313" key="2">
    <source>
        <dbReference type="Proteomes" id="UP000193228"/>
    </source>
</evidence>